<dbReference type="SMART" id="SM00387">
    <property type="entry name" value="HATPase_c"/>
    <property type="match status" value="1"/>
</dbReference>
<dbReference type="Proteomes" id="UP000032515">
    <property type="component" value="Unassembled WGS sequence"/>
</dbReference>
<evidence type="ECO:0000256" key="7">
    <source>
        <dbReference type="ARBA" id="ARBA00022741"/>
    </source>
</evidence>
<dbReference type="InterPro" id="IPR003594">
    <property type="entry name" value="HATPase_dom"/>
</dbReference>
<evidence type="ECO:0000256" key="8">
    <source>
        <dbReference type="ARBA" id="ARBA00022777"/>
    </source>
</evidence>
<dbReference type="GO" id="GO:0005524">
    <property type="term" value="F:ATP binding"/>
    <property type="evidence" value="ECO:0007669"/>
    <property type="project" value="UniProtKB-KW"/>
</dbReference>
<evidence type="ECO:0000313" key="16">
    <source>
        <dbReference type="EMBL" id="KIZ44758.1"/>
    </source>
</evidence>
<evidence type="ECO:0000256" key="2">
    <source>
        <dbReference type="ARBA" id="ARBA00004141"/>
    </source>
</evidence>
<dbReference type="OrthoDB" id="9809329at2"/>
<dbReference type="InterPro" id="IPR004358">
    <property type="entry name" value="Sig_transdc_His_kin-like_C"/>
</dbReference>
<name>A0A0D7EVF0_RHOPL</name>
<dbReference type="InterPro" id="IPR003660">
    <property type="entry name" value="HAMP_dom"/>
</dbReference>
<gene>
    <name evidence="16" type="ORF">OO17_09095</name>
</gene>
<dbReference type="Pfam" id="PF08521">
    <property type="entry name" value="2CSK_N"/>
    <property type="match status" value="1"/>
</dbReference>
<comment type="subcellular location">
    <subcellularLocation>
        <location evidence="2">Membrane</location>
        <topology evidence="2">Multi-pass membrane protein</topology>
    </subcellularLocation>
</comment>
<dbReference type="PANTHER" id="PTHR45436:SF14">
    <property type="entry name" value="SENSOR PROTEIN QSEC"/>
    <property type="match status" value="1"/>
</dbReference>
<dbReference type="InterPro" id="IPR036097">
    <property type="entry name" value="HisK_dim/P_sf"/>
</dbReference>
<evidence type="ECO:0000256" key="4">
    <source>
        <dbReference type="ARBA" id="ARBA00022553"/>
    </source>
</evidence>
<evidence type="ECO:0000256" key="11">
    <source>
        <dbReference type="ARBA" id="ARBA00023012"/>
    </source>
</evidence>
<dbReference type="GO" id="GO:0000155">
    <property type="term" value="F:phosphorelay sensor kinase activity"/>
    <property type="evidence" value="ECO:0007669"/>
    <property type="project" value="InterPro"/>
</dbReference>
<protein>
    <recommendedName>
        <fullName evidence="3">histidine kinase</fullName>
        <ecNumber evidence="3">2.7.13.3</ecNumber>
    </recommendedName>
</protein>
<organism evidence="16 17">
    <name type="scientific">Rhodopseudomonas palustris</name>
    <dbReference type="NCBI Taxonomy" id="1076"/>
    <lineage>
        <taxon>Bacteria</taxon>
        <taxon>Pseudomonadati</taxon>
        <taxon>Pseudomonadota</taxon>
        <taxon>Alphaproteobacteria</taxon>
        <taxon>Hyphomicrobiales</taxon>
        <taxon>Nitrobacteraceae</taxon>
        <taxon>Rhodopseudomonas</taxon>
    </lineage>
</organism>
<evidence type="ECO:0000259" key="14">
    <source>
        <dbReference type="PROSITE" id="PS50109"/>
    </source>
</evidence>
<evidence type="ECO:0000256" key="1">
    <source>
        <dbReference type="ARBA" id="ARBA00000085"/>
    </source>
</evidence>
<keyword evidence="11" id="KW-0902">Two-component regulatory system</keyword>
<reference evidence="16 17" key="1">
    <citation type="submission" date="2014-11" db="EMBL/GenBank/DDBJ databases">
        <title>Genomics and ecophysiology of heterotrophic nitrogen fixing bacteria isolated from estuarine surface water.</title>
        <authorList>
            <person name="Bentzon-Tilia M."/>
            <person name="Severin I."/>
            <person name="Hansen L.H."/>
            <person name="Riemann L."/>
        </authorList>
    </citation>
    <scope>NUCLEOTIDE SEQUENCE [LARGE SCALE GENOMIC DNA]</scope>
    <source>
        <strain evidence="16 17">BAL398</strain>
    </source>
</reference>
<comment type="catalytic activity">
    <reaction evidence="1">
        <text>ATP + protein L-histidine = ADP + protein N-phospho-L-histidine.</text>
        <dbReference type="EC" id="2.7.13.3"/>
    </reaction>
</comment>
<sequence>MTTVSLRRATLISMTVLLTLVGAAAMLLAYKLARDEAADFLDGQLRQVALNAGLGLPDADAPPASDQDPEDQIAVTIWKRGVVAHTTLRGVDIARPSKPGFEDIVVAGEPWRVYSTDNDTWTVQVAQRDKVRQEFARSAAVGAAAPILIVIPLSWLVVGWALNRMLGRLDALARDLANRSAVAAAAIPLAGIPIEVAPLVESMNGLIVRLRAAVEAQKRFLSDAAHELRTPLAAMQIQVDNLKINSSSSVGAEFEAGKAALAQGVKRASALVGQLLRLARLDEPVAPLSETVEVGPLLLDCVGDHVVLAEHKGIDLGARMETSATLHGSVEELRVLFANLIDNAVRYTPSGGQVDVSLTLRDGRRVVEVLDTGPGLPPGAVSRIFDRFYRASPPDVEGTGLGLAIARRIAERNGLVLTVENRPDGAAGVLARVTLLA</sequence>
<evidence type="ECO:0000313" key="17">
    <source>
        <dbReference type="Proteomes" id="UP000032515"/>
    </source>
</evidence>
<dbReference type="AlphaFoldDB" id="A0A0D7EVF0"/>
<dbReference type="InterPro" id="IPR003661">
    <property type="entry name" value="HisK_dim/P_dom"/>
</dbReference>
<evidence type="ECO:0000256" key="13">
    <source>
        <dbReference type="SAM" id="Phobius"/>
    </source>
</evidence>
<keyword evidence="5" id="KW-0808">Transferase</keyword>
<comment type="caution">
    <text evidence="16">The sequence shown here is derived from an EMBL/GenBank/DDBJ whole genome shotgun (WGS) entry which is preliminary data.</text>
</comment>
<keyword evidence="7" id="KW-0547">Nucleotide-binding</keyword>
<dbReference type="RefSeq" id="WP_044408957.1">
    <property type="nucleotide sequence ID" value="NZ_JXXE01000178.1"/>
</dbReference>
<dbReference type="PATRIC" id="fig|1076.23.peg.1161"/>
<evidence type="ECO:0000256" key="6">
    <source>
        <dbReference type="ARBA" id="ARBA00022692"/>
    </source>
</evidence>
<dbReference type="InterPro" id="IPR050428">
    <property type="entry name" value="TCS_sensor_his_kinase"/>
</dbReference>
<keyword evidence="10 13" id="KW-1133">Transmembrane helix</keyword>
<evidence type="ECO:0000256" key="3">
    <source>
        <dbReference type="ARBA" id="ARBA00012438"/>
    </source>
</evidence>
<dbReference type="EC" id="2.7.13.3" evidence="3"/>
<dbReference type="SUPFAM" id="SSF47384">
    <property type="entry name" value="Homodimeric domain of signal transducing histidine kinase"/>
    <property type="match status" value="1"/>
</dbReference>
<dbReference type="Gene3D" id="1.10.287.130">
    <property type="match status" value="1"/>
</dbReference>
<dbReference type="PANTHER" id="PTHR45436">
    <property type="entry name" value="SENSOR HISTIDINE KINASE YKOH"/>
    <property type="match status" value="1"/>
</dbReference>
<evidence type="ECO:0000256" key="9">
    <source>
        <dbReference type="ARBA" id="ARBA00022840"/>
    </source>
</evidence>
<keyword evidence="8 16" id="KW-0418">Kinase</keyword>
<dbReference type="Gene3D" id="3.30.565.10">
    <property type="entry name" value="Histidine kinase-like ATPase, C-terminal domain"/>
    <property type="match status" value="1"/>
</dbReference>
<evidence type="ECO:0000256" key="12">
    <source>
        <dbReference type="ARBA" id="ARBA00023136"/>
    </source>
</evidence>
<keyword evidence="9" id="KW-0067">ATP-binding</keyword>
<accession>A0A0D7EVF0</accession>
<dbReference type="SMART" id="SM00388">
    <property type="entry name" value="HisKA"/>
    <property type="match status" value="1"/>
</dbReference>
<feature type="transmembrane region" description="Helical" evidence="13">
    <location>
        <begin position="12"/>
        <end position="30"/>
    </location>
</feature>
<dbReference type="Pfam" id="PF02518">
    <property type="entry name" value="HATPase_c"/>
    <property type="match status" value="1"/>
</dbReference>
<dbReference type="GO" id="GO:0005886">
    <property type="term" value="C:plasma membrane"/>
    <property type="evidence" value="ECO:0007669"/>
    <property type="project" value="TreeGrafter"/>
</dbReference>
<dbReference type="InterPro" id="IPR013727">
    <property type="entry name" value="2CSK_N"/>
</dbReference>
<keyword evidence="6 13" id="KW-0812">Transmembrane</keyword>
<dbReference type="PRINTS" id="PR00344">
    <property type="entry name" value="BCTRLSENSOR"/>
</dbReference>
<feature type="domain" description="HAMP" evidence="15">
    <location>
        <begin position="163"/>
        <end position="215"/>
    </location>
</feature>
<dbReference type="SUPFAM" id="SSF55874">
    <property type="entry name" value="ATPase domain of HSP90 chaperone/DNA topoisomerase II/histidine kinase"/>
    <property type="match status" value="1"/>
</dbReference>
<evidence type="ECO:0000259" key="15">
    <source>
        <dbReference type="PROSITE" id="PS50885"/>
    </source>
</evidence>
<dbReference type="Pfam" id="PF00512">
    <property type="entry name" value="HisKA"/>
    <property type="match status" value="1"/>
</dbReference>
<feature type="transmembrane region" description="Helical" evidence="13">
    <location>
        <begin position="138"/>
        <end position="161"/>
    </location>
</feature>
<keyword evidence="4" id="KW-0597">Phosphoprotein</keyword>
<dbReference type="CDD" id="cd00082">
    <property type="entry name" value="HisKA"/>
    <property type="match status" value="1"/>
</dbReference>
<dbReference type="CDD" id="cd00075">
    <property type="entry name" value="HATPase"/>
    <property type="match status" value="1"/>
</dbReference>
<proteinExistence type="predicted"/>
<keyword evidence="12 13" id="KW-0472">Membrane</keyword>
<dbReference type="PROSITE" id="PS50885">
    <property type="entry name" value="HAMP"/>
    <property type="match status" value="1"/>
</dbReference>
<evidence type="ECO:0000256" key="5">
    <source>
        <dbReference type="ARBA" id="ARBA00022679"/>
    </source>
</evidence>
<feature type="domain" description="Histidine kinase" evidence="14">
    <location>
        <begin position="223"/>
        <end position="437"/>
    </location>
</feature>
<dbReference type="EMBL" id="JXXE01000178">
    <property type="protein sequence ID" value="KIZ44758.1"/>
    <property type="molecule type" value="Genomic_DNA"/>
</dbReference>
<dbReference type="InterPro" id="IPR036890">
    <property type="entry name" value="HATPase_C_sf"/>
</dbReference>
<dbReference type="PROSITE" id="PS50109">
    <property type="entry name" value="HIS_KIN"/>
    <property type="match status" value="1"/>
</dbReference>
<evidence type="ECO:0000256" key="10">
    <source>
        <dbReference type="ARBA" id="ARBA00022989"/>
    </source>
</evidence>
<dbReference type="InterPro" id="IPR005467">
    <property type="entry name" value="His_kinase_dom"/>
</dbReference>